<dbReference type="Proteomes" id="UP000001554">
    <property type="component" value="Chromosome 12"/>
</dbReference>
<organism evidence="7 8">
    <name type="scientific">Branchiostoma floridae</name>
    <name type="common">Florida lancelet</name>
    <name type="synonym">Amphioxus</name>
    <dbReference type="NCBI Taxonomy" id="7739"/>
    <lineage>
        <taxon>Eukaryota</taxon>
        <taxon>Metazoa</taxon>
        <taxon>Chordata</taxon>
        <taxon>Cephalochordata</taxon>
        <taxon>Leptocardii</taxon>
        <taxon>Amphioxiformes</taxon>
        <taxon>Branchiostomatidae</taxon>
        <taxon>Branchiostoma</taxon>
    </lineage>
</organism>
<dbReference type="PRINTS" id="PR00205">
    <property type="entry name" value="CADHERIN"/>
</dbReference>
<dbReference type="Gene3D" id="2.60.40.60">
    <property type="entry name" value="Cadherins"/>
    <property type="match status" value="2"/>
</dbReference>
<keyword evidence="2 5" id="KW-1133">Transmembrane helix</keyword>
<dbReference type="SMART" id="SM00112">
    <property type="entry name" value="CA"/>
    <property type="match status" value="2"/>
</dbReference>
<dbReference type="PROSITE" id="PS50268">
    <property type="entry name" value="CADHERIN_2"/>
    <property type="match status" value="2"/>
</dbReference>
<dbReference type="InterPro" id="IPR015919">
    <property type="entry name" value="Cadherin-like_sf"/>
</dbReference>
<dbReference type="InterPro" id="IPR002126">
    <property type="entry name" value="Cadherin-like_dom"/>
</dbReference>
<dbReference type="GO" id="GO:0005886">
    <property type="term" value="C:plasma membrane"/>
    <property type="evidence" value="ECO:0007669"/>
    <property type="project" value="UniProtKB-SubCell"/>
</dbReference>
<evidence type="ECO:0000256" key="5">
    <source>
        <dbReference type="SAM" id="Phobius"/>
    </source>
</evidence>
<keyword evidence="7" id="KW-1185">Reference proteome</keyword>
<accession>A0A9J7M1V2</accession>
<dbReference type="RefSeq" id="XP_035692535.1">
    <property type="nucleotide sequence ID" value="XM_035836642.1"/>
</dbReference>
<dbReference type="AlphaFoldDB" id="A0A9J7M1V2"/>
<dbReference type="SUPFAM" id="SSF49313">
    <property type="entry name" value="Cadherin-like"/>
    <property type="match status" value="2"/>
</dbReference>
<feature type="transmembrane region" description="Helical" evidence="5">
    <location>
        <begin position="257"/>
        <end position="282"/>
    </location>
</feature>
<evidence type="ECO:0000256" key="1">
    <source>
        <dbReference type="ARBA" id="ARBA00022692"/>
    </source>
</evidence>
<keyword evidence="5" id="KW-0472">Membrane</keyword>
<evidence type="ECO:0000256" key="2">
    <source>
        <dbReference type="ARBA" id="ARBA00022989"/>
    </source>
</evidence>
<dbReference type="Pfam" id="PF00028">
    <property type="entry name" value="Cadherin"/>
    <property type="match status" value="1"/>
</dbReference>
<feature type="region of interest" description="Disordered" evidence="4">
    <location>
        <begin position="316"/>
        <end position="360"/>
    </location>
</feature>
<dbReference type="PANTHER" id="PTHR24026:SF126">
    <property type="entry name" value="PROTOCADHERIN FAT 4"/>
    <property type="match status" value="1"/>
</dbReference>
<dbReference type="KEGG" id="bfo:118427006"/>
<keyword evidence="3" id="KW-0106">Calcium</keyword>
<proteinExistence type="predicted"/>
<keyword evidence="1 5" id="KW-0812">Transmembrane</keyword>
<evidence type="ECO:0000313" key="8">
    <source>
        <dbReference type="RefSeq" id="XP_035692535.1"/>
    </source>
</evidence>
<gene>
    <name evidence="8" type="primary">LOC118427006</name>
</gene>
<feature type="domain" description="Cadherin" evidence="6">
    <location>
        <begin position="21"/>
        <end position="118"/>
    </location>
</feature>
<dbReference type="GO" id="GO:0007156">
    <property type="term" value="P:homophilic cell adhesion via plasma membrane adhesion molecules"/>
    <property type="evidence" value="ECO:0007669"/>
    <property type="project" value="InterPro"/>
</dbReference>
<reference evidence="7" key="1">
    <citation type="journal article" date="2020" name="Nat. Ecol. Evol.">
        <title>Deeply conserved synteny resolves early events in vertebrate evolution.</title>
        <authorList>
            <person name="Simakov O."/>
            <person name="Marletaz F."/>
            <person name="Yue J.X."/>
            <person name="O'Connell B."/>
            <person name="Jenkins J."/>
            <person name="Brandt A."/>
            <person name="Calef R."/>
            <person name="Tung C.H."/>
            <person name="Huang T.K."/>
            <person name="Schmutz J."/>
            <person name="Satoh N."/>
            <person name="Yu J.K."/>
            <person name="Putnam N.H."/>
            <person name="Green R.E."/>
            <person name="Rokhsar D.S."/>
        </authorList>
    </citation>
    <scope>NUCLEOTIDE SEQUENCE [LARGE SCALE GENOMIC DNA]</scope>
    <source>
        <strain evidence="7">S238N-H82</strain>
    </source>
</reference>
<reference evidence="8" key="2">
    <citation type="submission" date="2025-08" db="UniProtKB">
        <authorList>
            <consortium name="RefSeq"/>
        </authorList>
    </citation>
    <scope>IDENTIFICATION</scope>
    <source>
        <strain evidence="8">S238N-H82</strain>
        <tissue evidence="8">Testes</tissue>
    </source>
</reference>
<dbReference type="OrthoDB" id="10501365at2759"/>
<dbReference type="CDD" id="cd11304">
    <property type="entry name" value="Cadherin_repeat"/>
    <property type="match status" value="2"/>
</dbReference>
<dbReference type="GO" id="GO:0005509">
    <property type="term" value="F:calcium ion binding"/>
    <property type="evidence" value="ECO:0007669"/>
    <property type="project" value="UniProtKB-UniRule"/>
</dbReference>
<dbReference type="GeneID" id="118427006"/>
<protein>
    <submittedName>
        <fullName evidence="8">Cadherin EGF LAG seven-pass G-type receptor 2-like</fullName>
    </submittedName>
</protein>
<name>A0A9J7M1V2_BRAFL</name>
<feature type="domain" description="Cadherin" evidence="6">
    <location>
        <begin position="119"/>
        <end position="240"/>
    </location>
</feature>
<evidence type="ECO:0000256" key="4">
    <source>
        <dbReference type="SAM" id="MobiDB-lite"/>
    </source>
</evidence>
<evidence type="ECO:0000313" key="7">
    <source>
        <dbReference type="Proteomes" id="UP000001554"/>
    </source>
</evidence>
<evidence type="ECO:0000256" key="3">
    <source>
        <dbReference type="PROSITE-ProRule" id="PRU00043"/>
    </source>
</evidence>
<evidence type="ECO:0000259" key="6">
    <source>
        <dbReference type="PROSITE" id="PS50268"/>
    </source>
</evidence>
<sequence>MRDNQTAENRDHFSDCTGMFVHAAGMAAVKQSSTVGTPVLTVKVDDPDLVNSFKIILSTNAYFSINETTGEIFTINNFSEEGEHDLFIIVSDGSVNNDFGTGAISIFVGNPNLHDPVFSKPLYRTTVQQGLQIGTNLTDLNIFACDMDCPTSCNVSLSTNCTTNEGRLKYGIEPLSNFRDIFSINAYTGLVSTKYELDSLKTNYTLVVIATDQSENPRTGSASVWVDVVDVGTTSVAPTAVPCDTKELKTELDNHRYALFGVSGFAGLLLMLILGLLVRLVLTNRRVKQMSTAHLTTPAFTAAQYDYVPPRVDYAYAEGTGTDDDSPAPPPVANRPPLTLNNKESRAQATDRGHNGAMVMRSRMRPVDVAALDQRRC</sequence>
<dbReference type="PANTHER" id="PTHR24026">
    <property type="entry name" value="FAT ATYPICAL CADHERIN-RELATED"/>
    <property type="match status" value="1"/>
</dbReference>
<feature type="compositionally biased region" description="Basic and acidic residues" evidence="4">
    <location>
        <begin position="343"/>
        <end position="354"/>
    </location>
</feature>